<keyword evidence="1" id="KW-0067">ATP-binding</keyword>
<keyword evidence="1" id="KW-0547">Nucleotide-binding</keyword>
<dbReference type="NCBIfam" id="TIGR00135">
    <property type="entry name" value="gatC"/>
    <property type="match status" value="1"/>
</dbReference>
<protein>
    <recommendedName>
        <fullName evidence="1">Aspartyl/glutamyl-tRNA(Asn/Gln) amidotransferase subunit C</fullName>
        <shortName evidence="1">Asp/Glu-ADT subunit C</shortName>
        <ecNumber evidence="1">6.3.5.-</ecNumber>
    </recommendedName>
</protein>
<dbReference type="NCBIfam" id="NF000684">
    <property type="entry name" value="PRK00034.3-4"/>
    <property type="match status" value="1"/>
</dbReference>
<name>A0A1W6K224_9CREN</name>
<evidence type="ECO:0000313" key="2">
    <source>
        <dbReference type="EMBL" id="ARM76578.1"/>
    </source>
</evidence>
<evidence type="ECO:0000313" key="3">
    <source>
        <dbReference type="Proteomes" id="UP000193404"/>
    </source>
</evidence>
<comment type="similarity">
    <text evidence="1">Belongs to the GatC family.</text>
</comment>
<comment type="catalytic activity">
    <reaction evidence="1">
        <text>L-glutamyl-tRNA(Gln) + L-glutamine + ATP + H2O = L-glutaminyl-tRNA(Gln) + L-glutamate + ADP + phosphate + H(+)</text>
        <dbReference type="Rhea" id="RHEA:17521"/>
        <dbReference type="Rhea" id="RHEA-COMP:9681"/>
        <dbReference type="Rhea" id="RHEA-COMP:9684"/>
        <dbReference type="ChEBI" id="CHEBI:15377"/>
        <dbReference type="ChEBI" id="CHEBI:15378"/>
        <dbReference type="ChEBI" id="CHEBI:29985"/>
        <dbReference type="ChEBI" id="CHEBI:30616"/>
        <dbReference type="ChEBI" id="CHEBI:43474"/>
        <dbReference type="ChEBI" id="CHEBI:58359"/>
        <dbReference type="ChEBI" id="CHEBI:78520"/>
        <dbReference type="ChEBI" id="CHEBI:78521"/>
        <dbReference type="ChEBI" id="CHEBI:456216"/>
    </reaction>
</comment>
<proteinExistence type="inferred from homology"/>
<dbReference type="EC" id="6.3.5.-" evidence="1"/>
<dbReference type="GO" id="GO:0070681">
    <property type="term" value="P:glutaminyl-tRNAGln biosynthesis via transamidation"/>
    <property type="evidence" value="ECO:0007669"/>
    <property type="project" value="TreeGrafter"/>
</dbReference>
<dbReference type="KEGG" id="aman:B6F84_11485"/>
<dbReference type="InterPro" id="IPR003837">
    <property type="entry name" value="GatC"/>
</dbReference>
<dbReference type="Pfam" id="PF02686">
    <property type="entry name" value="GatC"/>
    <property type="match status" value="1"/>
</dbReference>
<dbReference type="GeneID" id="41591556"/>
<keyword evidence="1" id="KW-0648">Protein biosynthesis</keyword>
<dbReference type="PANTHER" id="PTHR15004:SF0">
    <property type="entry name" value="GLUTAMYL-TRNA(GLN) AMIDOTRANSFERASE SUBUNIT C, MITOCHONDRIAL"/>
    <property type="match status" value="1"/>
</dbReference>
<gene>
    <name evidence="1" type="primary">gatC</name>
    <name evidence="2" type="ORF">B6F84_11485</name>
</gene>
<comment type="catalytic activity">
    <reaction evidence="1">
        <text>L-aspartyl-tRNA(Asn) + L-glutamine + ATP + H2O = L-asparaginyl-tRNA(Asn) + L-glutamate + ADP + phosphate + 2 H(+)</text>
        <dbReference type="Rhea" id="RHEA:14513"/>
        <dbReference type="Rhea" id="RHEA-COMP:9674"/>
        <dbReference type="Rhea" id="RHEA-COMP:9677"/>
        <dbReference type="ChEBI" id="CHEBI:15377"/>
        <dbReference type="ChEBI" id="CHEBI:15378"/>
        <dbReference type="ChEBI" id="CHEBI:29985"/>
        <dbReference type="ChEBI" id="CHEBI:30616"/>
        <dbReference type="ChEBI" id="CHEBI:43474"/>
        <dbReference type="ChEBI" id="CHEBI:58359"/>
        <dbReference type="ChEBI" id="CHEBI:78515"/>
        <dbReference type="ChEBI" id="CHEBI:78516"/>
        <dbReference type="ChEBI" id="CHEBI:456216"/>
    </reaction>
</comment>
<dbReference type="EMBL" id="CP020477">
    <property type="protein sequence ID" value="ARM76578.1"/>
    <property type="molecule type" value="Genomic_DNA"/>
</dbReference>
<dbReference type="Gene3D" id="1.10.20.60">
    <property type="entry name" value="Glu-tRNAGln amidotransferase C subunit, N-terminal domain"/>
    <property type="match status" value="1"/>
</dbReference>
<keyword evidence="1" id="KW-0436">Ligase</keyword>
<dbReference type="RefSeq" id="WP_148692369.1">
    <property type="nucleotide sequence ID" value="NZ_CP020477.1"/>
</dbReference>
<dbReference type="OrthoDB" id="35548at2157"/>
<dbReference type="SUPFAM" id="SSF141000">
    <property type="entry name" value="Glu-tRNAGln amidotransferase C subunit"/>
    <property type="match status" value="1"/>
</dbReference>
<dbReference type="GO" id="GO:0050567">
    <property type="term" value="F:glutaminyl-tRNA synthase (glutamine-hydrolyzing) activity"/>
    <property type="evidence" value="ECO:0007669"/>
    <property type="project" value="UniProtKB-UniRule"/>
</dbReference>
<sequence length="99" mass="11297">MKSSIIVDDNLIKKLQRLALIEIKEDEAKLLKEDLTKILTFFDKINELNLDNVEPLFHPIPSGKLRKDEIITPLNRDEALSNVKRKQNGYIIGPSTVGE</sequence>
<dbReference type="AlphaFoldDB" id="A0A1W6K224"/>
<dbReference type="GO" id="GO:0006412">
    <property type="term" value="P:translation"/>
    <property type="evidence" value="ECO:0007669"/>
    <property type="project" value="UniProtKB-UniRule"/>
</dbReference>
<dbReference type="PANTHER" id="PTHR15004">
    <property type="entry name" value="GLUTAMYL-TRNA(GLN) AMIDOTRANSFERASE SUBUNIT C, MITOCHONDRIAL"/>
    <property type="match status" value="1"/>
</dbReference>
<dbReference type="GO" id="GO:0005524">
    <property type="term" value="F:ATP binding"/>
    <property type="evidence" value="ECO:0007669"/>
    <property type="project" value="UniProtKB-KW"/>
</dbReference>
<keyword evidence="2" id="KW-0808">Transferase</keyword>
<dbReference type="STRING" id="282676.B6F84_11485"/>
<dbReference type="GO" id="GO:0006450">
    <property type="term" value="P:regulation of translational fidelity"/>
    <property type="evidence" value="ECO:0007669"/>
    <property type="project" value="InterPro"/>
</dbReference>
<dbReference type="GO" id="GO:0050566">
    <property type="term" value="F:asparaginyl-tRNA synthase (glutamine-hydrolyzing) activity"/>
    <property type="evidence" value="ECO:0007669"/>
    <property type="project" value="RHEA"/>
</dbReference>
<dbReference type="Proteomes" id="UP000193404">
    <property type="component" value="Chromosome"/>
</dbReference>
<dbReference type="HAMAP" id="MF_00122">
    <property type="entry name" value="GatC"/>
    <property type="match status" value="1"/>
</dbReference>
<organism evidence="2 3">
    <name type="scientific">Acidianus manzaensis</name>
    <dbReference type="NCBI Taxonomy" id="282676"/>
    <lineage>
        <taxon>Archaea</taxon>
        <taxon>Thermoproteota</taxon>
        <taxon>Thermoprotei</taxon>
        <taxon>Sulfolobales</taxon>
        <taxon>Sulfolobaceae</taxon>
        <taxon>Acidianus</taxon>
    </lineage>
</organism>
<dbReference type="GO" id="GO:0016740">
    <property type="term" value="F:transferase activity"/>
    <property type="evidence" value="ECO:0007669"/>
    <property type="project" value="UniProtKB-KW"/>
</dbReference>
<comment type="function">
    <text evidence="1">Allows the formation of correctly charged Asn-tRNA(Asn) or Gln-tRNA(Gln) through the transamidation of misacylated Asp-tRNA(Asn) or Glu-tRNA(Gln) in organisms which lack either or both of asparaginyl-tRNA or glutaminyl-tRNA synthetases. The reaction takes place in the presence of glutamine and ATP through an activated phospho-Asp-tRNA(Asn) or phospho-Glu-tRNA(Gln).</text>
</comment>
<dbReference type="InterPro" id="IPR036113">
    <property type="entry name" value="Asp/Glu-ADT_sf_sub_c"/>
</dbReference>
<accession>A0A1W6K224</accession>
<comment type="subunit">
    <text evidence="1">Heterotrimer of A, B and C subunits.</text>
</comment>
<reference evidence="2 3" key="1">
    <citation type="submission" date="2017-03" db="EMBL/GenBank/DDBJ databases">
        <title>Sulfur activation and transportation mechanism of thermophilic Archaea Acidianus manzaensis YN-25.</title>
        <authorList>
            <person name="Ma Y."/>
            <person name="Yang Y."/>
            <person name="Xia J."/>
        </authorList>
    </citation>
    <scope>NUCLEOTIDE SEQUENCE [LARGE SCALE GENOMIC DNA]</scope>
    <source>
        <strain evidence="2 3">YN-25</strain>
    </source>
</reference>
<evidence type="ECO:0000256" key="1">
    <source>
        <dbReference type="HAMAP-Rule" id="MF_00122"/>
    </source>
</evidence>
<keyword evidence="3" id="KW-1185">Reference proteome</keyword>